<proteinExistence type="predicted"/>
<dbReference type="EMBL" id="BART01031854">
    <property type="protein sequence ID" value="GAH17754.1"/>
    <property type="molecule type" value="Genomic_DNA"/>
</dbReference>
<name>X1EKT6_9ZZZZ</name>
<accession>X1EKT6</accession>
<evidence type="ECO:0008006" key="2">
    <source>
        <dbReference type="Google" id="ProtNLM"/>
    </source>
</evidence>
<evidence type="ECO:0000313" key="1">
    <source>
        <dbReference type="EMBL" id="GAH17754.1"/>
    </source>
</evidence>
<feature type="non-terminal residue" evidence="1">
    <location>
        <position position="1"/>
    </location>
</feature>
<gene>
    <name evidence="1" type="ORF">S01H4_55234</name>
</gene>
<organism evidence="1">
    <name type="scientific">marine sediment metagenome</name>
    <dbReference type="NCBI Taxonomy" id="412755"/>
    <lineage>
        <taxon>unclassified sequences</taxon>
        <taxon>metagenomes</taxon>
        <taxon>ecological metagenomes</taxon>
    </lineage>
</organism>
<dbReference type="AlphaFoldDB" id="X1EKT6"/>
<protein>
    <recommendedName>
        <fullName evidence="2">SprT-like domain-containing protein</fullName>
    </recommendedName>
</protein>
<reference evidence="1" key="1">
    <citation type="journal article" date="2014" name="Front. Microbiol.">
        <title>High frequency of phylogenetically diverse reductive dehalogenase-homologous genes in deep subseafloor sedimentary metagenomes.</title>
        <authorList>
            <person name="Kawai M."/>
            <person name="Futagami T."/>
            <person name="Toyoda A."/>
            <person name="Takaki Y."/>
            <person name="Nishi S."/>
            <person name="Hori S."/>
            <person name="Arai W."/>
            <person name="Tsubouchi T."/>
            <person name="Morono Y."/>
            <person name="Uchiyama I."/>
            <person name="Ito T."/>
            <person name="Fujiyama A."/>
            <person name="Inagaki F."/>
            <person name="Takami H."/>
        </authorList>
    </citation>
    <scope>NUCLEOTIDE SEQUENCE</scope>
    <source>
        <strain evidence="1">Expedition CK06-06</strain>
    </source>
</reference>
<sequence>TVTVIVNDQILFRVPYQLLTPKIKPPLKKNTKKNAYTNKKWTKEQNRDYKKSNNTEISLPSKNPLISLKTNVKMLAKALKNEDNITIKQYSNDVIEELNTEYKLPSLPVFTGGKRRLTRSGNQYYGVHRTRGGENKHSSISVYSRTAKTQKYVAPKTFLRTLIHEFLHHYDRYKLKLASTYHTKGFYERVNLIYNELKKPLEKN</sequence>
<comment type="caution">
    <text evidence="1">The sequence shown here is derived from an EMBL/GenBank/DDBJ whole genome shotgun (WGS) entry which is preliminary data.</text>
</comment>